<feature type="domain" description="Protein kinase" evidence="13">
    <location>
        <begin position="162"/>
        <end position="416"/>
    </location>
</feature>
<dbReference type="PROSITE" id="PS00107">
    <property type="entry name" value="PROTEIN_KINASE_ATP"/>
    <property type="match status" value="1"/>
</dbReference>
<dbReference type="EC" id="2.7.11.11" evidence="1"/>
<dbReference type="PROSITE" id="PS00108">
    <property type="entry name" value="PROTEIN_KINASE_ST"/>
    <property type="match status" value="1"/>
</dbReference>
<dbReference type="GO" id="GO:0005634">
    <property type="term" value="C:nucleus"/>
    <property type="evidence" value="ECO:0007669"/>
    <property type="project" value="TreeGrafter"/>
</dbReference>
<evidence type="ECO:0000256" key="5">
    <source>
        <dbReference type="ARBA" id="ARBA00022777"/>
    </source>
</evidence>
<keyword evidence="6 10" id="KW-0067">ATP-binding</keyword>
<keyword evidence="3" id="KW-0808">Transferase</keyword>
<evidence type="ECO:0000256" key="9">
    <source>
        <dbReference type="ARBA" id="ARBA00047454"/>
    </source>
</evidence>
<dbReference type="FunFam" id="1.10.510.10:FF:000005">
    <property type="entry name" value="cAMP-dependent protein kinase catalytic subunit alpha"/>
    <property type="match status" value="1"/>
</dbReference>
<comment type="similarity">
    <text evidence="11">Belongs to the protein kinase superfamily.</text>
</comment>
<dbReference type="SMART" id="SM00220">
    <property type="entry name" value="S_TKc"/>
    <property type="match status" value="1"/>
</dbReference>
<evidence type="ECO:0000256" key="10">
    <source>
        <dbReference type="PROSITE-ProRule" id="PRU10141"/>
    </source>
</evidence>
<feature type="compositionally biased region" description="Basic and acidic residues" evidence="12">
    <location>
        <begin position="11"/>
        <end position="20"/>
    </location>
</feature>
<dbReference type="Proteomes" id="UP001497623">
    <property type="component" value="Unassembled WGS sequence"/>
</dbReference>
<feature type="compositionally biased region" description="Gly residues" evidence="12">
    <location>
        <begin position="36"/>
        <end position="46"/>
    </location>
</feature>
<gene>
    <name evidence="15" type="ORF">MNOR_LOCUS7857</name>
</gene>
<dbReference type="EMBL" id="CAXKWB010003536">
    <property type="protein sequence ID" value="CAL4069461.1"/>
    <property type="molecule type" value="Genomic_DNA"/>
</dbReference>
<dbReference type="InterPro" id="IPR044109">
    <property type="entry name" value="STKc_PKA"/>
</dbReference>
<dbReference type="InterPro" id="IPR000961">
    <property type="entry name" value="AGC-kinase_C"/>
</dbReference>
<reference evidence="15 16" key="1">
    <citation type="submission" date="2024-05" db="EMBL/GenBank/DDBJ databases">
        <authorList>
            <person name="Wallberg A."/>
        </authorList>
    </citation>
    <scope>NUCLEOTIDE SEQUENCE [LARGE SCALE GENOMIC DNA]</scope>
</reference>
<dbReference type="SMART" id="SM00133">
    <property type="entry name" value="S_TK_X"/>
    <property type="match status" value="1"/>
</dbReference>
<keyword evidence="5" id="KW-0418">Kinase</keyword>
<evidence type="ECO:0000313" key="16">
    <source>
        <dbReference type="Proteomes" id="UP001497623"/>
    </source>
</evidence>
<evidence type="ECO:0000313" key="15">
    <source>
        <dbReference type="EMBL" id="CAL4069461.1"/>
    </source>
</evidence>
<evidence type="ECO:0000256" key="4">
    <source>
        <dbReference type="ARBA" id="ARBA00022741"/>
    </source>
</evidence>
<comment type="catalytic activity">
    <reaction evidence="8">
        <text>L-threonyl-[protein] + ATP = O-phospho-L-threonyl-[protein] + ADP + H(+)</text>
        <dbReference type="Rhea" id="RHEA:46608"/>
        <dbReference type="Rhea" id="RHEA-COMP:11060"/>
        <dbReference type="Rhea" id="RHEA-COMP:11605"/>
        <dbReference type="ChEBI" id="CHEBI:15378"/>
        <dbReference type="ChEBI" id="CHEBI:30013"/>
        <dbReference type="ChEBI" id="CHEBI:30616"/>
        <dbReference type="ChEBI" id="CHEBI:61977"/>
        <dbReference type="ChEBI" id="CHEBI:456216"/>
        <dbReference type="EC" id="2.7.11.11"/>
    </reaction>
</comment>
<keyword evidence="2 11" id="KW-0723">Serine/threonine-protein kinase</keyword>
<dbReference type="GO" id="GO:0005524">
    <property type="term" value="F:ATP binding"/>
    <property type="evidence" value="ECO:0007669"/>
    <property type="project" value="UniProtKB-UniRule"/>
</dbReference>
<evidence type="ECO:0000259" key="13">
    <source>
        <dbReference type="PROSITE" id="PS50011"/>
    </source>
</evidence>
<evidence type="ECO:0000259" key="14">
    <source>
        <dbReference type="PROSITE" id="PS51285"/>
    </source>
</evidence>
<dbReference type="InterPro" id="IPR000719">
    <property type="entry name" value="Prot_kinase_dom"/>
</dbReference>
<dbReference type="PANTHER" id="PTHR24353:SF153">
    <property type="entry name" value="CAMP-DEPENDENT PROTEIN KINASE CATALYTIC SUBUNIT 1"/>
    <property type="match status" value="1"/>
</dbReference>
<feature type="compositionally biased region" description="Polar residues" evidence="12">
    <location>
        <begin position="106"/>
        <end position="121"/>
    </location>
</feature>
<dbReference type="PROSITE" id="PS51285">
    <property type="entry name" value="AGC_KINASE_CTER"/>
    <property type="match status" value="1"/>
</dbReference>
<dbReference type="GO" id="GO:0005952">
    <property type="term" value="C:cAMP-dependent protein kinase complex"/>
    <property type="evidence" value="ECO:0007669"/>
    <property type="project" value="TreeGrafter"/>
</dbReference>
<dbReference type="GO" id="GO:0005829">
    <property type="term" value="C:cytosol"/>
    <property type="evidence" value="ECO:0007669"/>
    <property type="project" value="TreeGrafter"/>
</dbReference>
<feature type="compositionally biased region" description="Basic and acidic residues" evidence="12">
    <location>
        <begin position="122"/>
        <end position="131"/>
    </location>
</feature>
<dbReference type="InterPro" id="IPR011009">
    <property type="entry name" value="Kinase-like_dom_sf"/>
</dbReference>
<evidence type="ECO:0000256" key="2">
    <source>
        <dbReference type="ARBA" id="ARBA00022527"/>
    </source>
</evidence>
<keyword evidence="7" id="KW-0114">cAMP</keyword>
<feature type="compositionally biased region" description="Basic and acidic residues" evidence="12">
    <location>
        <begin position="60"/>
        <end position="84"/>
    </location>
</feature>
<comment type="catalytic activity">
    <reaction evidence="9">
        <text>L-seryl-[protein] + ATP = O-phospho-L-seryl-[protein] + ADP + H(+)</text>
        <dbReference type="Rhea" id="RHEA:17989"/>
        <dbReference type="Rhea" id="RHEA-COMP:9863"/>
        <dbReference type="Rhea" id="RHEA-COMP:11604"/>
        <dbReference type="ChEBI" id="CHEBI:15378"/>
        <dbReference type="ChEBI" id="CHEBI:29999"/>
        <dbReference type="ChEBI" id="CHEBI:30616"/>
        <dbReference type="ChEBI" id="CHEBI:83421"/>
        <dbReference type="ChEBI" id="CHEBI:456216"/>
        <dbReference type="EC" id="2.7.11.11"/>
    </reaction>
</comment>
<organism evidence="15 16">
    <name type="scientific">Meganyctiphanes norvegica</name>
    <name type="common">Northern krill</name>
    <name type="synonym">Thysanopoda norvegica</name>
    <dbReference type="NCBI Taxonomy" id="48144"/>
    <lineage>
        <taxon>Eukaryota</taxon>
        <taxon>Metazoa</taxon>
        <taxon>Ecdysozoa</taxon>
        <taxon>Arthropoda</taxon>
        <taxon>Crustacea</taxon>
        <taxon>Multicrustacea</taxon>
        <taxon>Malacostraca</taxon>
        <taxon>Eumalacostraca</taxon>
        <taxon>Eucarida</taxon>
        <taxon>Euphausiacea</taxon>
        <taxon>Euphausiidae</taxon>
        <taxon>Meganyctiphanes</taxon>
    </lineage>
</organism>
<evidence type="ECO:0000256" key="12">
    <source>
        <dbReference type="SAM" id="MobiDB-lite"/>
    </source>
</evidence>
<dbReference type="SUPFAM" id="SSF56112">
    <property type="entry name" value="Protein kinase-like (PK-like)"/>
    <property type="match status" value="1"/>
</dbReference>
<accession>A0AAV2Q387</accession>
<feature type="region of interest" description="Disordered" evidence="12">
    <location>
        <begin position="1"/>
        <end position="131"/>
    </location>
</feature>
<dbReference type="InterPro" id="IPR008271">
    <property type="entry name" value="Ser/Thr_kinase_AS"/>
</dbReference>
<dbReference type="FunFam" id="3.30.200.20:FF:000005">
    <property type="entry name" value="cAMP-dependent protein kinase catalytic subunit"/>
    <property type="match status" value="1"/>
</dbReference>
<protein>
    <recommendedName>
        <fullName evidence="1">cAMP-dependent protein kinase</fullName>
        <ecNumber evidence="1">2.7.11.11</ecNumber>
    </recommendedName>
</protein>
<sequence length="469" mass="53315">MASLFNKFRKNKEGKNKHPPTDITATAIRPINGQSIKGGGGGGGGTDVLDHGSQGTKLTQDSREGTPSKERPSSKEKPKSKFPTDKSLPNLRAKSPTSEDPPKRPTSASEFKNPLISSSTMPRDKPASDKPFDFKEFLEKAKEDFEEKWKNPTKDTACLDDFERIKTLGTGSFGRVMLVQHKSTKEYYAMKILDKQKVVKLKQVEHTLNEKRILQAISFPFLVSLEFHFKDNSNLYMVLEYVPGGEMFSHLRKIGRFSEPHSRFYAAQIVLAFEYLHYLDLIYRDLKPENLLIDSQGYLKVTDFGFAKRVKGRTWTLCGTPEYLAPEIILSKGYNKAVDWWALGVLVYEMAAGYPPFFADQPIQIYEKIVSGKVRFPGHFSSDLKDLLRNLLQVDLTKRYGNLKNAVNDIKNHKWFATTDWIAVYQKKVEAPFIPKCKGPGDTSNFDDYEEEALRISSTEKCAKEFAEF</sequence>
<dbReference type="CDD" id="cd14209">
    <property type="entry name" value="STKc_PKA"/>
    <property type="match status" value="1"/>
</dbReference>
<evidence type="ECO:0000256" key="6">
    <source>
        <dbReference type="ARBA" id="ARBA00022840"/>
    </source>
</evidence>
<proteinExistence type="inferred from homology"/>
<evidence type="ECO:0000256" key="3">
    <source>
        <dbReference type="ARBA" id="ARBA00022679"/>
    </source>
</evidence>
<keyword evidence="16" id="KW-1185">Reference proteome</keyword>
<evidence type="ECO:0000256" key="1">
    <source>
        <dbReference type="ARBA" id="ARBA00012444"/>
    </source>
</evidence>
<dbReference type="AlphaFoldDB" id="A0AAV2Q387"/>
<feature type="domain" description="AGC-kinase C-terminal" evidence="14">
    <location>
        <begin position="417"/>
        <end position="469"/>
    </location>
</feature>
<feature type="binding site" evidence="10">
    <location>
        <position position="191"/>
    </location>
    <ligand>
        <name>ATP</name>
        <dbReference type="ChEBI" id="CHEBI:30616"/>
    </ligand>
</feature>
<keyword evidence="4 10" id="KW-0547">Nucleotide-binding</keyword>
<dbReference type="Gene3D" id="1.10.510.10">
    <property type="entry name" value="Transferase(Phosphotransferase) domain 1"/>
    <property type="match status" value="1"/>
</dbReference>
<comment type="caution">
    <text evidence="15">The sequence shown here is derived from an EMBL/GenBank/DDBJ whole genome shotgun (WGS) entry which is preliminary data.</text>
</comment>
<evidence type="ECO:0000256" key="7">
    <source>
        <dbReference type="ARBA" id="ARBA00023149"/>
    </source>
</evidence>
<dbReference type="Pfam" id="PF00069">
    <property type="entry name" value="Pkinase"/>
    <property type="match status" value="1"/>
</dbReference>
<evidence type="ECO:0000256" key="8">
    <source>
        <dbReference type="ARBA" id="ARBA00047292"/>
    </source>
</evidence>
<dbReference type="PROSITE" id="PS50011">
    <property type="entry name" value="PROTEIN_KINASE_DOM"/>
    <property type="match status" value="1"/>
</dbReference>
<dbReference type="InterPro" id="IPR017441">
    <property type="entry name" value="Protein_kinase_ATP_BS"/>
</dbReference>
<dbReference type="Gene3D" id="3.30.200.20">
    <property type="entry name" value="Phosphorylase Kinase, domain 1"/>
    <property type="match status" value="1"/>
</dbReference>
<dbReference type="GO" id="GO:0004691">
    <property type="term" value="F:cAMP-dependent protein kinase activity"/>
    <property type="evidence" value="ECO:0007669"/>
    <property type="project" value="UniProtKB-EC"/>
</dbReference>
<dbReference type="PANTHER" id="PTHR24353">
    <property type="entry name" value="CYCLIC NUCLEOTIDE-DEPENDENT PROTEIN KINASE"/>
    <property type="match status" value="1"/>
</dbReference>
<name>A0AAV2Q387_MEGNR</name>
<evidence type="ECO:0000256" key="11">
    <source>
        <dbReference type="RuleBase" id="RU000304"/>
    </source>
</evidence>